<evidence type="ECO:0000259" key="2">
    <source>
        <dbReference type="Pfam" id="PF02922"/>
    </source>
</evidence>
<dbReference type="EMBL" id="JACHIG010000004">
    <property type="protein sequence ID" value="MBB5032494.1"/>
    <property type="molecule type" value="Genomic_DNA"/>
</dbReference>
<keyword evidence="4" id="KW-1185">Reference proteome</keyword>
<feature type="chain" id="PRO_5031003755" evidence="1">
    <location>
        <begin position="20"/>
        <end position="365"/>
    </location>
</feature>
<dbReference type="Gene3D" id="2.60.40.10">
    <property type="entry name" value="Immunoglobulins"/>
    <property type="match status" value="1"/>
</dbReference>
<gene>
    <name evidence="3" type="ORF">HNQ65_002076</name>
</gene>
<dbReference type="InterPro" id="IPR000801">
    <property type="entry name" value="Esterase-like"/>
</dbReference>
<organism evidence="3 4">
    <name type="scientific">Prosthecobacter vanneervenii</name>
    <dbReference type="NCBI Taxonomy" id="48466"/>
    <lineage>
        <taxon>Bacteria</taxon>
        <taxon>Pseudomonadati</taxon>
        <taxon>Verrucomicrobiota</taxon>
        <taxon>Verrucomicrobiia</taxon>
        <taxon>Verrucomicrobiales</taxon>
        <taxon>Verrucomicrobiaceae</taxon>
        <taxon>Prosthecobacter</taxon>
    </lineage>
</organism>
<dbReference type="PANTHER" id="PTHR48098:SF1">
    <property type="entry name" value="DIACYLGLYCEROL ACYLTRANSFERASE_MYCOLYLTRANSFERASE AG85A"/>
    <property type="match status" value="1"/>
</dbReference>
<dbReference type="GO" id="GO:0005975">
    <property type="term" value="P:carbohydrate metabolic process"/>
    <property type="evidence" value="ECO:0007669"/>
    <property type="project" value="InterPro"/>
</dbReference>
<dbReference type="Gene3D" id="3.40.50.1820">
    <property type="entry name" value="alpha/beta hydrolase"/>
    <property type="match status" value="1"/>
</dbReference>
<sequence length="365" mass="40587">MKHLLSLAFLFTCHCAALAQKSGPVISPEIAEDGSSVTFRLRAPKAQNVAVRGQWDRKTVAMTKGEDGVWTLAVPSVPAGVWEYSLVMDELSMIDPANTAQKPQRSPTSSILHIPASPPAPWDFQEVPHGTVHQHIYLSKALKKQRGAWVYTPPGYESGAPKEYPLFVLQHGSGDRHETWVQHGKAHWILDNLIAAGKAQPMIILMIDGHPLGQVPRDMADRRALSLAAFKDELFTDAIPLVESHYRVSKDRTQRALAGLSMGGWQALSIGMTNLDRFAWIGSFSGAVDENEIKPALNDASGTNAKLKLLWIACGEKDFLLERNHQLIDKLKSSGINHEWHETAGDHSWPVWRQYLTDFTPKLFR</sequence>
<dbReference type="GO" id="GO:0016747">
    <property type="term" value="F:acyltransferase activity, transferring groups other than amino-acyl groups"/>
    <property type="evidence" value="ECO:0007669"/>
    <property type="project" value="TreeGrafter"/>
</dbReference>
<dbReference type="PANTHER" id="PTHR48098">
    <property type="entry name" value="ENTEROCHELIN ESTERASE-RELATED"/>
    <property type="match status" value="1"/>
</dbReference>
<dbReference type="InterPro" id="IPR014756">
    <property type="entry name" value="Ig_E-set"/>
</dbReference>
<dbReference type="Proteomes" id="UP000590740">
    <property type="component" value="Unassembled WGS sequence"/>
</dbReference>
<proteinExistence type="predicted"/>
<feature type="domain" description="Glycoside hydrolase family 13 N-terminal" evidence="2">
    <location>
        <begin position="32"/>
        <end position="89"/>
    </location>
</feature>
<accession>A0A7W8DJT9</accession>
<dbReference type="InterPro" id="IPR013783">
    <property type="entry name" value="Ig-like_fold"/>
</dbReference>
<dbReference type="RefSeq" id="WP_184339425.1">
    <property type="nucleotide sequence ID" value="NZ_JACHIG010000004.1"/>
</dbReference>
<dbReference type="Pfam" id="PF00756">
    <property type="entry name" value="Esterase"/>
    <property type="match status" value="1"/>
</dbReference>
<comment type="caution">
    <text evidence="3">The sequence shown here is derived from an EMBL/GenBank/DDBJ whole genome shotgun (WGS) entry which is preliminary data.</text>
</comment>
<evidence type="ECO:0000313" key="4">
    <source>
        <dbReference type="Proteomes" id="UP000590740"/>
    </source>
</evidence>
<dbReference type="InterPro" id="IPR050583">
    <property type="entry name" value="Mycobacterial_A85_antigen"/>
</dbReference>
<evidence type="ECO:0000313" key="3">
    <source>
        <dbReference type="EMBL" id="MBB5032494.1"/>
    </source>
</evidence>
<evidence type="ECO:0000256" key="1">
    <source>
        <dbReference type="SAM" id="SignalP"/>
    </source>
</evidence>
<reference evidence="3 4" key="1">
    <citation type="submission" date="2020-08" db="EMBL/GenBank/DDBJ databases">
        <title>Genomic Encyclopedia of Type Strains, Phase IV (KMG-IV): sequencing the most valuable type-strain genomes for metagenomic binning, comparative biology and taxonomic classification.</title>
        <authorList>
            <person name="Goeker M."/>
        </authorList>
    </citation>
    <scope>NUCLEOTIDE SEQUENCE [LARGE SCALE GENOMIC DNA]</scope>
    <source>
        <strain evidence="3 4">DSM 12252</strain>
    </source>
</reference>
<dbReference type="InterPro" id="IPR029058">
    <property type="entry name" value="AB_hydrolase_fold"/>
</dbReference>
<dbReference type="CDD" id="cd11294">
    <property type="entry name" value="E_set_Esterase_like_N"/>
    <property type="match status" value="1"/>
</dbReference>
<keyword evidence="1" id="KW-0732">Signal</keyword>
<name>A0A7W8DJT9_9BACT</name>
<dbReference type="SUPFAM" id="SSF53474">
    <property type="entry name" value="alpha/beta-Hydrolases"/>
    <property type="match status" value="1"/>
</dbReference>
<protein>
    <submittedName>
        <fullName evidence="3">Enterochelin esterase family protein</fullName>
    </submittedName>
</protein>
<feature type="signal peptide" evidence="1">
    <location>
        <begin position="1"/>
        <end position="19"/>
    </location>
</feature>
<dbReference type="SUPFAM" id="SSF81296">
    <property type="entry name" value="E set domains"/>
    <property type="match status" value="1"/>
</dbReference>
<dbReference type="Pfam" id="PF02922">
    <property type="entry name" value="CBM_48"/>
    <property type="match status" value="1"/>
</dbReference>
<dbReference type="InterPro" id="IPR004193">
    <property type="entry name" value="Glyco_hydro_13_N"/>
</dbReference>
<dbReference type="AlphaFoldDB" id="A0A7W8DJT9"/>
<dbReference type="GO" id="GO:0004553">
    <property type="term" value="F:hydrolase activity, hydrolyzing O-glycosyl compounds"/>
    <property type="evidence" value="ECO:0007669"/>
    <property type="project" value="InterPro"/>
</dbReference>